<dbReference type="Proteomes" id="UP000441399">
    <property type="component" value="Unassembled WGS sequence"/>
</dbReference>
<organism evidence="1 2">
    <name type="scientific">BD1-7 clade bacterium</name>
    <dbReference type="NCBI Taxonomy" id="2029982"/>
    <lineage>
        <taxon>Bacteria</taxon>
        <taxon>Pseudomonadati</taxon>
        <taxon>Pseudomonadota</taxon>
        <taxon>Gammaproteobacteria</taxon>
        <taxon>Cellvibrionales</taxon>
        <taxon>Spongiibacteraceae</taxon>
        <taxon>BD1-7 clade</taxon>
    </lineage>
</organism>
<keyword evidence="2" id="KW-1185">Reference proteome</keyword>
<gene>
    <name evidence="1" type="ORF">OPDIPICF_00654</name>
</gene>
<accession>A0A5S9N5D5</accession>
<reference evidence="1 2" key="1">
    <citation type="submission" date="2019-11" db="EMBL/GenBank/DDBJ databases">
        <authorList>
            <person name="Holert J."/>
        </authorList>
    </citation>
    <scope>NUCLEOTIDE SEQUENCE [LARGE SCALE GENOMIC DNA]</scope>
    <source>
        <strain evidence="1">SB11_3</strain>
    </source>
</reference>
<protein>
    <submittedName>
        <fullName evidence="1">Uncharacterized protein</fullName>
    </submittedName>
</protein>
<evidence type="ECO:0000313" key="1">
    <source>
        <dbReference type="EMBL" id="CAA0084290.1"/>
    </source>
</evidence>
<dbReference type="AlphaFoldDB" id="A0A5S9N5D5"/>
<proteinExistence type="predicted"/>
<sequence>MPPKVILSTRAVSLLERGFPSKKCKMLLGAAFENKGERTHVDCTIFAHDHTDKTPKNTAVYDKHQPFFCETLLR</sequence>
<evidence type="ECO:0000313" key="2">
    <source>
        <dbReference type="Proteomes" id="UP000441399"/>
    </source>
</evidence>
<name>A0A5S9N5D5_9GAMM</name>
<dbReference type="EMBL" id="CACSIO010000001">
    <property type="protein sequence ID" value="CAA0084290.1"/>
    <property type="molecule type" value="Genomic_DNA"/>
</dbReference>